<keyword evidence="3" id="KW-1185">Reference proteome</keyword>
<dbReference type="InterPro" id="IPR036388">
    <property type="entry name" value="WH-like_DNA-bd_sf"/>
</dbReference>
<dbReference type="InterPro" id="IPR036390">
    <property type="entry name" value="WH_DNA-bd_sf"/>
</dbReference>
<sequence>MLCMAQYAENDMTLGAERLNKLAMEMRRGMLVLAVLRALDQPHYGYSLRKRLATIGLEIDEGTLYPLLRRLEDQGLLSSTWQVHDGRKRRFYVIAEDGRTALELMTAEWRKLNRTIDKLGETW</sequence>
<dbReference type="Pfam" id="PF03551">
    <property type="entry name" value="PadR"/>
    <property type="match status" value="1"/>
</dbReference>
<dbReference type="AlphaFoldDB" id="A0A1G8UP98"/>
<evidence type="ECO:0000313" key="3">
    <source>
        <dbReference type="Proteomes" id="UP000199305"/>
    </source>
</evidence>
<dbReference type="Gene3D" id="1.10.10.10">
    <property type="entry name" value="Winged helix-like DNA-binding domain superfamily/Winged helix DNA-binding domain"/>
    <property type="match status" value="1"/>
</dbReference>
<evidence type="ECO:0000259" key="1">
    <source>
        <dbReference type="Pfam" id="PF03551"/>
    </source>
</evidence>
<gene>
    <name evidence="2" type="ORF">SAMN05216212_0215</name>
</gene>
<dbReference type="InterPro" id="IPR005149">
    <property type="entry name" value="Tscrpt_reg_PadR_N"/>
</dbReference>
<dbReference type="SUPFAM" id="SSF46785">
    <property type="entry name" value="Winged helix' DNA-binding domain"/>
    <property type="match status" value="1"/>
</dbReference>
<organism evidence="2 3">
    <name type="scientific">Microbulbifer yueqingensis</name>
    <dbReference type="NCBI Taxonomy" id="658219"/>
    <lineage>
        <taxon>Bacteria</taxon>
        <taxon>Pseudomonadati</taxon>
        <taxon>Pseudomonadota</taxon>
        <taxon>Gammaproteobacteria</taxon>
        <taxon>Cellvibrionales</taxon>
        <taxon>Microbulbiferaceae</taxon>
        <taxon>Microbulbifer</taxon>
    </lineage>
</organism>
<feature type="domain" description="Transcription regulator PadR N-terminal" evidence="1">
    <location>
        <begin position="32"/>
        <end position="103"/>
    </location>
</feature>
<dbReference type="PANTHER" id="PTHR33169">
    <property type="entry name" value="PADR-FAMILY TRANSCRIPTIONAL REGULATOR"/>
    <property type="match status" value="1"/>
</dbReference>
<dbReference type="EMBL" id="FNFH01000001">
    <property type="protein sequence ID" value="SDJ55638.1"/>
    <property type="molecule type" value="Genomic_DNA"/>
</dbReference>
<name>A0A1G8UP98_9GAMM</name>
<dbReference type="Proteomes" id="UP000199305">
    <property type="component" value="Unassembled WGS sequence"/>
</dbReference>
<dbReference type="PANTHER" id="PTHR33169:SF14">
    <property type="entry name" value="TRANSCRIPTIONAL REGULATOR RV3488"/>
    <property type="match status" value="1"/>
</dbReference>
<proteinExistence type="predicted"/>
<accession>A0A1G8UP98</accession>
<protein>
    <submittedName>
        <fullName evidence="2">Transcriptional regulator, PadR family</fullName>
    </submittedName>
</protein>
<dbReference type="STRING" id="658219.SAMN05216212_0215"/>
<evidence type="ECO:0000313" key="2">
    <source>
        <dbReference type="EMBL" id="SDJ55638.1"/>
    </source>
</evidence>
<reference evidence="3" key="1">
    <citation type="submission" date="2016-10" db="EMBL/GenBank/DDBJ databases">
        <authorList>
            <person name="Varghese N."/>
            <person name="Submissions S."/>
        </authorList>
    </citation>
    <scope>NUCLEOTIDE SEQUENCE [LARGE SCALE GENOMIC DNA]</scope>
    <source>
        <strain evidence="3">CGMCC 1.10658</strain>
    </source>
</reference>
<dbReference type="InterPro" id="IPR052509">
    <property type="entry name" value="Metal_resp_DNA-bind_regulator"/>
</dbReference>